<organism evidence="1 2">
    <name type="scientific">Streptomonospora nanhaiensis</name>
    <dbReference type="NCBI Taxonomy" id="1323731"/>
    <lineage>
        <taxon>Bacteria</taxon>
        <taxon>Bacillati</taxon>
        <taxon>Actinomycetota</taxon>
        <taxon>Actinomycetes</taxon>
        <taxon>Streptosporangiales</taxon>
        <taxon>Nocardiopsidaceae</taxon>
        <taxon>Streptomonospora</taxon>
    </lineage>
</organism>
<name>A0ABY6YQ38_9ACTN</name>
<reference evidence="1 2" key="1">
    <citation type="journal article" date="2013" name="Int. J. Syst. Evol. Microbiol.">
        <title>Description of Streptomonospora sediminis sp. nov. and Streptomonospora nanhaiensis sp. nov., and reclassification of Nocardiopsis arabia Hozzein &amp; Goodfellow 2008 as Streptomonospora arabica comb. nov. and emended description of the genus Streptomonospora.</title>
        <authorList>
            <person name="Zhang D.F."/>
            <person name="Pan H.Q."/>
            <person name="He J."/>
            <person name="Zhang X.M."/>
            <person name="Zhang Y.G."/>
            <person name="Klenk H.P."/>
            <person name="Hu J.C."/>
            <person name="Li W.J."/>
        </authorList>
    </citation>
    <scope>NUCLEOTIDE SEQUENCE [LARGE SCALE GENOMIC DNA]</scope>
    <source>
        <strain evidence="1 2">12A09</strain>
    </source>
</reference>
<accession>A0ABY6YQ38</accession>
<evidence type="ECO:0000313" key="1">
    <source>
        <dbReference type="EMBL" id="WAE73925.1"/>
    </source>
</evidence>
<gene>
    <name evidence="1" type="ORF">OUQ99_02000</name>
</gene>
<proteinExistence type="predicted"/>
<dbReference type="RefSeq" id="WP_267947705.1">
    <property type="nucleotide sequence ID" value="NZ_CP113264.1"/>
</dbReference>
<evidence type="ECO:0000313" key="2">
    <source>
        <dbReference type="Proteomes" id="UP001156498"/>
    </source>
</evidence>
<sequence>MPDGVLHYVLAETADALGAGYARRARRAGPAEREAAWEHVDREASAVPRVTEAVAAA</sequence>
<keyword evidence="2" id="KW-1185">Reference proteome</keyword>
<protein>
    <submittedName>
        <fullName evidence="1">Uncharacterized protein</fullName>
    </submittedName>
</protein>
<dbReference type="Proteomes" id="UP001156498">
    <property type="component" value="Chromosome"/>
</dbReference>
<dbReference type="EMBL" id="CP113264">
    <property type="protein sequence ID" value="WAE73925.1"/>
    <property type="molecule type" value="Genomic_DNA"/>
</dbReference>